<keyword evidence="2" id="KW-1185">Reference proteome</keyword>
<protein>
    <submittedName>
        <fullName evidence="1">Uncharacterized protein</fullName>
    </submittedName>
</protein>
<comment type="caution">
    <text evidence="1">The sequence shown here is derived from an EMBL/GenBank/DDBJ whole genome shotgun (WGS) entry which is preliminary data.</text>
</comment>
<evidence type="ECO:0000313" key="2">
    <source>
        <dbReference type="Proteomes" id="UP000273786"/>
    </source>
</evidence>
<accession>A0A3P3F4Q2</accession>
<gene>
    <name evidence="1" type="ORF">EH240_30125</name>
</gene>
<reference evidence="1 2" key="1">
    <citation type="submission" date="2018-11" db="EMBL/GenBank/DDBJ databases">
        <title>the genome of Mesorhizobium tamadayense DSM 28320.</title>
        <authorList>
            <person name="Gao J."/>
        </authorList>
    </citation>
    <scope>NUCLEOTIDE SEQUENCE [LARGE SCALE GENOMIC DNA]</scope>
    <source>
        <strain evidence="1 2">DSM 28320</strain>
    </source>
</reference>
<evidence type="ECO:0000313" key="1">
    <source>
        <dbReference type="EMBL" id="RRH93206.1"/>
    </source>
</evidence>
<name>A0A3P3F4Q2_9HYPH</name>
<dbReference type="EMBL" id="RQXT01000053">
    <property type="protein sequence ID" value="RRH93206.1"/>
    <property type="molecule type" value="Genomic_DNA"/>
</dbReference>
<sequence length="67" mass="7519">MREILYDLPFVRVAPLEDFADVIFFPLRRIAGDAAMRRSDAPADAKHRVHCAVKMTPPVPAEGELVE</sequence>
<organism evidence="1 2">
    <name type="scientific">Mesorhizobium tamadayense</name>
    <dbReference type="NCBI Taxonomy" id="425306"/>
    <lineage>
        <taxon>Bacteria</taxon>
        <taxon>Pseudomonadati</taxon>
        <taxon>Pseudomonadota</taxon>
        <taxon>Alphaproteobacteria</taxon>
        <taxon>Hyphomicrobiales</taxon>
        <taxon>Phyllobacteriaceae</taxon>
        <taxon>Mesorhizobium</taxon>
    </lineage>
</organism>
<dbReference type="RefSeq" id="WP_125005400.1">
    <property type="nucleotide sequence ID" value="NZ_RQXT01000053.1"/>
</dbReference>
<dbReference type="AlphaFoldDB" id="A0A3P3F4Q2"/>
<proteinExistence type="predicted"/>
<dbReference type="Proteomes" id="UP000273786">
    <property type="component" value="Unassembled WGS sequence"/>
</dbReference>